<dbReference type="GO" id="GO:0016747">
    <property type="term" value="F:acyltransferase activity, transferring groups other than amino-acyl groups"/>
    <property type="evidence" value="ECO:0007669"/>
    <property type="project" value="InterPro"/>
</dbReference>
<dbReference type="PANTHER" id="PTHR46067:SF16">
    <property type="entry name" value="N-ACETYLTRANSFERASE DOMAIN-CONTAINING PROTEIN"/>
    <property type="match status" value="1"/>
</dbReference>
<keyword evidence="3" id="KW-1185">Reference proteome</keyword>
<gene>
    <name evidence="2" type="ORF">CRG98_034701</name>
</gene>
<dbReference type="Proteomes" id="UP000233551">
    <property type="component" value="Unassembled WGS sequence"/>
</dbReference>
<evidence type="ECO:0000313" key="3">
    <source>
        <dbReference type="Proteomes" id="UP000233551"/>
    </source>
</evidence>
<dbReference type="InterPro" id="IPR000182">
    <property type="entry name" value="GNAT_dom"/>
</dbReference>
<feature type="non-terminal residue" evidence="2">
    <location>
        <position position="1"/>
    </location>
</feature>
<feature type="domain" description="N-acetyltransferase" evidence="1">
    <location>
        <begin position="1"/>
        <end position="124"/>
    </location>
</feature>
<dbReference type="Pfam" id="PF13302">
    <property type="entry name" value="Acetyltransf_3"/>
    <property type="match status" value="2"/>
</dbReference>
<sequence>GYPTVPIGIPQQWRRSICCDGCSVGIVSVYPESGDDRCRAEISYAVAADYWGRGIATRGMKLALSQVFHDLTEVLRLQALVDVNNRASQRVLEKAGFRQEGWGELIRFRNEDGNIAFMHNVRVASSVMKELQCIKENPEIAWTSAMISSPNSQPYLGLVGKRVTSLPIAFAKGTGSDHHQGDLHAPPVLLSICVNGHSFGFVSVVPGSGDDRCCADIRYAAATDYWGQGIATRAVKLALSQVFQDLTEVQRLQAFVDINNRASQRVLDKAWFTWEG</sequence>
<dbReference type="AlphaFoldDB" id="A0A2I0IM15"/>
<dbReference type="Gene3D" id="3.40.630.30">
    <property type="match status" value="2"/>
</dbReference>
<dbReference type="PROSITE" id="PS51186">
    <property type="entry name" value="GNAT"/>
    <property type="match status" value="1"/>
</dbReference>
<protein>
    <recommendedName>
        <fullName evidence="1">N-acetyltransferase domain-containing protein</fullName>
    </recommendedName>
</protein>
<dbReference type="SUPFAM" id="SSF55729">
    <property type="entry name" value="Acyl-CoA N-acyltransferases (Nat)"/>
    <property type="match status" value="2"/>
</dbReference>
<accession>A0A2I0IM15</accession>
<reference evidence="2 3" key="1">
    <citation type="submission" date="2017-11" db="EMBL/GenBank/DDBJ databases">
        <title>De-novo sequencing of pomegranate (Punica granatum L.) genome.</title>
        <authorList>
            <person name="Akparov Z."/>
            <person name="Amiraslanov A."/>
            <person name="Hajiyeva S."/>
            <person name="Abbasov M."/>
            <person name="Kaur K."/>
            <person name="Hamwieh A."/>
            <person name="Solovyev V."/>
            <person name="Salamov A."/>
            <person name="Braich B."/>
            <person name="Kosarev P."/>
            <person name="Mahmoud A."/>
            <person name="Hajiyev E."/>
            <person name="Babayeva S."/>
            <person name="Izzatullayeva V."/>
            <person name="Mammadov A."/>
            <person name="Mammadov A."/>
            <person name="Sharifova S."/>
            <person name="Ojaghi J."/>
            <person name="Eynullazada K."/>
            <person name="Bayramov B."/>
            <person name="Abdulazimova A."/>
            <person name="Shahmuradov I."/>
        </authorList>
    </citation>
    <scope>NUCLEOTIDE SEQUENCE [LARGE SCALE GENOMIC DNA]</scope>
    <source>
        <strain evidence="3">cv. AG2017</strain>
        <tissue evidence="2">Leaf</tissue>
    </source>
</reference>
<name>A0A2I0IM15_PUNGR</name>
<evidence type="ECO:0000259" key="1">
    <source>
        <dbReference type="PROSITE" id="PS51186"/>
    </source>
</evidence>
<organism evidence="2 3">
    <name type="scientific">Punica granatum</name>
    <name type="common">Pomegranate</name>
    <dbReference type="NCBI Taxonomy" id="22663"/>
    <lineage>
        <taxon>Eukaryota</taxon>
        <taxon>Viridiplantae</taxon>
        <taxon>Streptophyta</taxon>
        <taxon>Embryophyta</taxon>
        <taxon>Tracheophyta</taxon>
        <taxon>Spermatophyta</taxon>
        <taxon>Magnoliopsida</taxon>
        <taxon>eudicotyledons</taxon>
        <taxon>Gunneridae</taxon>
        <taxon>Pentapetalae</taxon>
        <taxon>rosids</taxon>
        <taxon>malvids</taxon>
        <taxon>Myrtales</taxon>
        <taxon>Lythraceae</taxon>
        <taxon>Punica</taxon>
    </lineage>
</organism>
<evidence type="ECO:0000313" key="2">
    <source>
        <dbReference type="EMBL" id="PKI44753.1"/>
    </source>
</evidence>
<dbReference type="InterPro" id="IPR016181">
    <property type="entry name" value="Acyl_CoA_acyltransferase"/>
</dbReference>
<comment type="caution">
    <text evidence="2">The sequence shown here is derived from an EMBL/GenBank/DDBJ whole genome shotgun (WGS) entry which is preliminary data.</text>
</comment>
<dbReference type="EMBL" id="PGOL01002823">
    <property type="protein sequence ID" value="PKI44753.1"/>
    <property type="molecule type" value="Genomic_DNA"/>
</dbReference>
<proteinExistence type="predicted"/>
<dbReference type="PANTHER" id="PTHR46067">
    <property type="entry name" value="ACYL-COA N-ACYLTRANSFERASES (NAT) SUPERFAMILY PROTEIN"/>
    <property type="match status" value="1"/>
</dbReference>
<dbReference type="STRING" id="22663.A0A2I0IM15"/>